<gene>
    <name evidence="3" type="ORF">KM031_08145</name>
</gene>
<dbReference type="InterPro" id="IPR012480">
    <property type="entry name" value="Hepar_II_III_C"/>
</dbReference>
<dbReference type="AlphaFoldDB" id="A0A975S306"/>
<organism evidence="3 4">
    <name type="scientific">Gemmobacter fulvus</name>
    <dbReference type="NCBI Taxonomy" id="2840474"/>
    <lineage>
        <taxon>Bacteria</taxon>
        <taxon>Pseudomonadati</taxon>
        <taxon>Pseudomonadota</taxon>
        <taxon>Alphaproteobacteria</taxon>
        <taxon>Rhodobacterales</taxon>
        <taxon>Paracoccaceae</taxon>
        <taxon>Gemmobacter</taxon>
    </lineage>
</organism>
<dbReference type="GO" id="GO:0016829">
    <property type="term" value="F:lyase activity"/>
    <property type="evidence" value="ECO:0007669"/>
    <property type="project" value="InterPro"/>
</dbReference>
<dbReference type="Proteomes" id="UP000679352">
    <property type="component" value="Chromosome"/>
</dbReference>
<dbReference type="InterPro" id="IPR008929">
    <property type="entry name" value="Chondroitin_lyas"/>
</dbReference>
<feature type="domain" description="Heparinase II/III-like C-terminal" evidence="2">
    <location>
        <begin position="288"/>
        <end position="538"/>
    </location>
</feature>
<proteinExistence type="predicted"/>
<dbReference type="Gene3D" id="1.50.10.100">
    <property type="entry name" value="Chondroitin AC/alginate lyase"/>
    <property type="match status" value="1"/>
</dbReference>
<evidence type="ECO:0000313" key="3">
    <source>
        <dbReference type="EMBL" id="QWK91971.1"/>
    </source>
</evidence>
<dbReference type="Gene3D" id="2.70.98.70">
    <property type="match status" value="1"/>
</dbReference>
<comment type="subcellular location">
    <subcellularLocation>
        <location evidence="1">Cell envelope</location>
    </subcellularLocation>
</comment>
<accession>A0A975S306</accession>
<dbReference type="EMBL" id="CP076361">
    <property type="protein sequence ID" value="QWK91971.1"/>
    <property type="molecule type" value="Genomic_DNA"/>
</dbReference>
<protein>
    <submittedName>
        <fullName evidence="3">Heparinase II/III family protein</fullName>
    </submittedName>
</protein>
<evidence type="ECO:0000256" key="1">
    <source>
        <dbReference type="ARBA" id="ARBA00004196"/>
    </source>
</evidence>
<name>A0A975S306_9RHOB</name>
<reference evidence="3" key="1">
    <citation type="submission" date="2021-06" db="EMBL/GenBank/DDBJ databases">
        <title>Direct submission.</title>
        <authorList>
            <person name="Lee C.-S."/>
            <person name="Jin L."/>
        </authorList>
    </citation>
    <scope>NUCLEOTIDE SEQUENCE</scope>
    <source>
        <strain evidence="3">Con5</strain>
    </source>
</reference>
<sequence length="561" mass="60101">MNRLAARRAARAEPAAGFVSQPEPRTIGLYARGKQLVAGNFLFAGHLVEAPGLDIWDIAKPSPAFEAELQGYGWLDDLAAVGDPGARKRAQDWTFGWIARYGRGQGPGWSPDLTGRRLIRWINHAILLLGGQDRARALAYYHALSHQTVFLAARWQAASPGLPRFEALTGLIYAGLALIGMEGHVDPAAAALARECEREVDAEGGIPTRNPEELLEVFTLLTWAAQALTDAGRIVPAAHLAAIERIAPTLRALRHADGGLARFHGGGRGLEGRLDHALASAGVKPLPHPGLSMGFARLAGGRSTVIVDAADPPAGRAGASAHAATLAFELTSGRRPLIVSCGTGAPFGADWHRASRATQSHSTLAIEGFSSSRFAHDGREVLEDRARVVMMRQGAAAEGQHLLAGHAGWRSTHGLVHFRDLTLSTDGRHLAGLDLLAAETAEDKARLSSVLKRAGEGIRFALRFHLHPDVDAEIDMGGAAVSMALRSGEIWVLRHDGLAKLSLEPSVYLEKGRLMPRAAKQIMLTAVLQDFQARIGWTLAKAQDTPLAIRDLDRDDPTSRP</sequence>
<dbReference type="Pfam" id="PF07940">
    <property type="entry name" value="Hepar_II_III_C"/>
    <property type="match status" value="1"/>
</dbReference>
<dbReference type="GO" id="GO:0030313">
    <property type="term" value="C:cell envelope"/>
    <property type="evidence" value="ECO:0007669"/>
    <property type="project" value="UniProtKB-SubCell"/>
</dbReference>
<dbReference type="KEGG" id="gfu:KM031_08145"/>
<evidence type="ECO:0000259" key="2">
    <source>
        <dbReference type="Pfam" id="PF07940"/>
    </source>
</evidence>
<keyword evidence="4" id="KW-1185">Reference proteome</keyword>
<evidence type="ECO:0000313" key="4">
    <source>
        <dbReference type="Proteomes" id="UP000679352"/>
    </source>
</evidence>